<sequence length="388" mass="42300">MSSGNRFRVIEDEETSAFTNVKDLELEETLLGWEALCGIAYKFPSLSTLSCSLNQLSVLPTVSFGALADTLTTLTLEFNGFTSFADLASLSSLSSLRNLHLKGNSISTISRPSVPTPVFPPSLQYLDISYNAVMTWSFVDVLPTSFPGLTALRLAHNPVYDRPDPDAIGGGTQTKSTDEAFMITIGRLGGLKALNFTPISTADRANGEMFYLSRIAKQLASVPEAAEPEVLAQHARYAELCDIYGAPDIIRRDEIDPTYLEARLITVHFTHKTMTTKTITIPKSSDIYAVKGVAGRLFGAEPLRLRLVWETGEWDPVGGFDEDENADDSSDEEDAGVGGEGAETGADASAREEKGGRWVKREVELKDGPRQLGFCVDGMDVKIRVEDR</sequence>
<dbReference type="PANTHER" id="PTHR24373">
    <property type="entry name" value="SLIT RELATED LEUCINE-RICH REPEAT NEURONAL PROTEIN"/>
    <property type="match status" value="1"/>
</dbReference>
<reference evidence="3 4" key="1">
    <citation type="submission" date="2022-03" db="EMBL/GenBank/DDBJ databases">
        <title>Genome data of Colletotrichum spp.</title>
        <authorList>
            <person name="Utami Y.D."/>
            <person name="Hiruma K."/>
        </authorList>
    </citation>
    <scope>NUCLEOTIDE SEQUENCE [LARGE SCALE GENOMIC DNA]</scope>
    <source>
        <strain evidence="3 4">MAFF 239500</strain>
    </source>
</reference>
<dbReference type="Gene3D" id="3.80.10.10">
    <property type="entry name" value="Ribonuclease Inhibitor"/>
    <property type="match status" value="2"/>
</dbReference>
<organism evidence="3 4">
    <name type="scientific">Colletotrichum spaethianum</name>
    <dbReference type="NCBI Taxonomy" id="700344"/>
    <lineage>
        <taxon>Eukaryota</taxon>
        <taxon>Fungi</taxon>
        <taxon>Dikarya</taxon>
        <taxon>Ascomycota</taxon>
        <taxon>Pezizomycotina</taxon>
        <taxon>Sordariomycetes</taxon>
        <taxon>Hypocreomycetidae</taxon>
        <taxon>Glomerellales</taxon>
        <taxon>Glomerellaceae</taxon>
        <taxon>Colletotrichum</taxon>
        <taxon>Colletotrichum spaethianum species complex</taxon>
    </lineage>
</organism>
<evidence type="ECO:0000256" key="1">
    <source>
        <dbReference type="ARBA" id="ARBA00022729"/>
    </source>
</evidence>
<dbReference type="EMBL" id="BQXU01000001">
    <property type="protein sequence ID" value="GKT40129.1"/>
    <property type="molecule type" value="Genomic_DNA"/>
</dbReference>
<evidence type="ECO:0000256" key="2">
    <source>
        <dbReference type="SAM" id="MobiDB-lite"/>
    </source>
</evidence>
<proteinExistence type="predicted"/>
<comment type="caution">
    <text evidence="3">The sequence shown here is derived from an EMBL/GenBank/DDBJ whole genome shotgun (WGS) entry which is preliminary data.</text>
</comment>
<dbReference type="SUPFAM" id="SSF52075">
    <property type="entry name" value="Outer arm dynein light chain 1"/>
    <property type="match status" value="1"/>
</dbReference>
<dbReference type="InterPro" id="IPR032675">
    <property type="entry name" value="LRR_dom_sf"/>
</dbReference>
<dbReference type="RefSeq" id="XP_049122479.1">
    <property type="nucleotide sequence ID" value="XM_049266522.1"/>
</dbReference>
<feature type="compositionally biased region" description="Acidic residues" evidence="2">
    <location>
        <begin position="320"/>
        <end position="335"/>
    </location>
</feature>
<name>A0AA37P6N8_9PEZI</name>
<dbReference type="InterPro" id="IPR001611">
    <property type="entry name" value="Leu-rich_rpt"/>
</dbReference>
<dbReference type="PANTHER" id="PTHR24373:SF275">
    <property type="entry name" value="TIR DOMAIN-CONTAINING PROTEIN"/>
    <property type="match status" value="1"/>
</dbReference>
<gene>
    <name evidence="3" type="ORF">ColSpa_00310</name>
</gene>
<evidence type="ECO:0000313" key="4">
    <source>
        <dbReference type="Proteomes" id="UP001055115"/>
    </source>
</evidence>
<dbReference type="GeneID" id="73321112"/>
<dbReference type="AlphaFoldDB" id="A0AA37P6N8"/>
<accession>A0AA37P6N8</accession>
<dbReference type="InterPro" id="IPR050328">
    <property type="entry name" value="Dev_Immune_Receptor"/>
</dbReference>
<dbReference type="PROSITE" id="PS51450">
    <property type="entry name" value="LRR"/>
    <property type="match status" value="1"/>
</dbReference>
<feature type="compositionally biased region" description="Basic and acidic residues" evidence="2">
    <location>
        <begin position="349"/>
        <end position="362"/>
    </location>
</feature>
<keyword evidence="1" id="KW-0732">Signal</keyword>
<protein>
    <submittedName>
        <fullName evidence="3">Tubulin-specific chaperone E</fullName>
    </submittedName>
</protein>
<keyword evidence="4" id="KW-1185">Reference proteome</keyword>
<dbReference type="Proteomes" id="UP001055115">
    <property type="component" value="Unassembled WGS sequence"/>
</dbReference>
<feature type="region of interest" description="Disordered" evidence="2">
    <location>
        <begin position="316"/>
        <end position="362"/>
    </location>
</feature>
<evidence type="ECO:0000313" key="3">
    <source>
        <dbReference type="EMBL" id="GKT40129.1"/>
    </source>
</evidence>